<dbReference type="EMBL" id="BAAAZI010000011">
    <property type="protein sequence ID" value="GAA4144397.1"/>
    <property type="molecule type" value="Genomic_DNA"/>
</dbReference>
<protein>
    <recommendedName>
        <fullName evidence="4">MerR-like DNA binding protein</fullName>
    </recommendedName>
</protein>
<dbReference type="SUPFAM" id="SSF46955">
    <property type="entry name" value="Putative DNA-binding domain"/>
    <property type="match status" value="1"/>
</dbReference>
<dbReference type="Proteomes" id="UP001500101">
    <property type="component" value="Unassembled WGS sequence"/>
</dbReference>
<comment type="caution">
    <text evidence="2">The sequence shown here is derived from an EMBL/GenBank/DDBJ whole genome shotgun (WGS) entry which is preliminary data.</text>
</comment>
<evidence type="ECO:0000256" key="1">
    <source>
        <dbReference type="SAM" id="MobiDB-lite"/>
    </source>
</evidence>
<keyword evidence="3" id="KW-1185">Reference proteome</keyword>
<evidence type="ECO:0000313" key="3">
    <source>
        <dbReference type="Proteomes" id="UP001500101"/>
    </source>
</evidence>
<evidence type="ECO:0008006" key="4">
    <source>
        <dbReference type="Google" id="ProtNLM"/>
    </source>
</evidence>
<evidence type="ECO:0000313" key="2">
    <source>
        <dbReference type="EMBL" id="GAA4144397.1"/>
    </source>
</evidence>
<feature type="region of interest" description="Disordered" evidence="1">
    <location>
        <begin position="27"/>
        <end position="47"/>
    </location>
</feature>
<proteinExistence type="predicted"/>
<reference evidence="3" key="1">
    <citation type="journal article" date="2019" name="Int. J. Syst. Evol. Microbiol.">
        <title>The Global Catalogue of Microorganisms (GCM) 10K type strain sequencing project: providing services to taxonomists for standard genome sequencing and annotation.</title>
        <authorList>
            <consortium name="The Broad Institute Genomics Platform"/>
            <consortium name="The Broad Institute Genome Sequencing Center for Infectious Disease"/>
            <person name="Wu L."/>
            <person name="Ma J."/>
        </authorList>
    </citation>
    <scope>NUCLEOTIDE SEQUENCE [LARGE SCALE GENOMIC DNA]</scope>
    <source>
        <strain evidence="3">JCM 16704</strain>
    </source>
</reference>
<gene>
    <name evidence="2" type="ORF">GCM10022216_27270</name>
</gene>
<dbReference type="InterPro" id="IPR009061">
    <property type="entry name" value="DNA-bd_dom_put_sf"/>
</dbReference>
<organism evidence="2 3">
    <name type="scientific">Sphingobacterium kyonggiense</name>
    <dbReference type="NCBI Taxonomy" id="714075"/>
    <lineage>
        <taxon>Bacteria</taxon>
        <taxon>Pseudomonadati</taxon>
        <taxon>Bacteroidota</taxon>
        <taxon>Sphingobacteriia</taxon>
        <taxon>Sphingobacteriales</taxon>
        <taxon>Sphingobacteriaceae</taxon>
        <taxon>Sphingobacterium</taxon>
    </lineage>
</organism>
<accession>A0ABP7Z0M9</accession>
<sequence length="105" mass="11757">MAQVLTSYSESEFKELLSNEVRSAVREALSGESKEKQASQNHSGIGYRTRPETRKLLGIAYSTMHYWEKAGILVPHRIGRKVFFSDQAIREALSKAGKEANNDLG</sequence>
<name>A0ABP7Z0M9_9SPHI</name>